<organism evidence="8">
    <name type="scientific">Arcella intermedia</name>
    <dbReference type="NCBI Taxonomy" id="1963864"/>
    <lineage>
        <taxon>Eukaryota</taxon>
        <taxon>Amoebozoa</taxon>
        <taxon>Tubulinea</taxon>
        <taxon>Elardia</taxon>
        <taxon>Arcellinida</taxon>
        <taxon>Sphaerothecina</taxon>
        <taxon>Arcellidae</taxon>
        <taxon>Arcella</taxon>
    </lineage>
</organism>
<feature type="region of interest" description="Disordered" evidence="6">
    <location>
        <begin position="200"/>
        <end position="220"/>
    </location>
</feature>
<proteinExistence type="inferred from homology"/>
<dbReference type="PANTHER" id="PTHR23112:SF0">
    <property type="entry name" value="TRANSMEMBRANE PROTEIN 116"/>
    <property type="match status" value="1"/>
</dbReference>
<evidence type="ECO:0000256" key="2">
    <source>
        <dbReference type="ARBA" id="ARBA00008360"/>
    </source>
</evidence>
<dbReference type="PANTHER" id="PTHR23112">
    <property type="entry name" value="G PROTEIN-COUPLED RECEPTOR 157-RELATED"/>
    <property type="match status" value="1"/>
</dbReference>
<dbReference type="GO" id="GO:0005886">
    <property type="term" value="C:plasma membrane"/>
    <property type="evidence" value="ECO:0007669"/>
    <property type="project" value="TreeGrafter"/>
</dbReference>
<sequence>MMTSLGLNLYLTMATPFLFDASHYLWFDVASHVGIWSWVLLASCIPFASNAYGDAGVWCWIERSGQAYRWALFYIPMFIQIIAVFVLYLLVIRTLNMRRNGITMAQRNKRDQVKNRLMGYPLIFIGCYIFPIIHRIYDAVPTTGESFALMLLQSITAPVFGFAIAVAFSFEMNSWTRSTGLGFTRVRALCCGDGNAPQENVTEVPQQISQTSATDDTPTV</sequence>
<dbReference type="PRINTS" id="PR02001">
    <property type="entry name" value="GCR1CAMPR"/>
</dbReference>
<protein>
    <recommendedName>
        <fullName evidence="9">G-protein coupled receptors family 2 profile 2 domain-containing protein</fullName>
    </recommendedName>
</protein>
<evidence type="ECO:0000256" key="6">
    <source>
        <dbReference type="SAM" id="MobiDB-lite"/>
    </source>
</evidence>
<accession>A0A6B2LGX2</accession>
<feature type="transmembrane region" description="Helical" evidence="7">
    <location>
        <begin position="149"/>
        <end position="170"/>
    </location>
</feature>
<feature type="transmembrane region" description="Helical" evidence="7">
    <location>
        <begin position="6"/>
        <end position="26"/>
    </location>
</feature>
<dbReference type="GO" id="GO:0007189">
    <property type="term" value="P:adenylate cyclase-activating G protein-coupled receptor signaling pathway"/>
    <property type="evidence" value="ECO:0007669"/>
    <property type="project" value="TreeGrafter"/>
</dbReference>
<dbReference type="InterPro" id="IPR022343">
    <property type="entry name" value="GCR1-cAMP_receptor"/>
</dbReference>
<name>A0A6B2LGX2_9EUKA</name>
<evidence type="ECO:0000256" key="4">
    <source>
        <dbReference type="ARBA" id="ARBA00022989"/>
    </source>
</evidence>
<feature type="transmembrane region" description="Helical" evidence="7">
    <location>
        <begin position="72"/>
        <end position="96"/>
    </location>
</feature>
<feature type="transmembrane region" description="Helical" evidence="7">
    <location>
        <begin position="117"/>
        <end position="137"/>
    </location>
</feature>
<dbReference type="GO" id="GO:0004930">
    <property type="term" value="F:G protein-coupled receptor activity"/>
    <property type="evidence" value="ECO:0007669"/>
    <property type="project" value="TreeGrafter"/>
</dbReference>
<evidence type="ECO:0000256" key="1">
    <source>
        <dbReference type="ARBA" id="ARBA00004141"/>
    </source>
</evidence>
<dbReference type="Gene3D" id="1.20.1070.10">
    <property type="entry name" value="Rhodopsin 7-helix transmembrane proteins"/>
    <property type="match status" value="1"/>
</dbReference>
<comment type="similarity">
    <text evidence="2">Belongs to the G-protein coupled receptor 5 family.</text>
</comment>
<comment type="subcellular location">
    <subcellularLocation>
        <location evidence="1">Membrane</location>
        <topology evidence="1">Multi-pass membrane protein</topology>
    </subcellularLocation>
</comment>
<reference evidence="8" key="1">
    <citation type="journal article" date="2020" name="J. Eukaryot. Microbiol.">
        <title>De novo Sequencing, Assembly and Annotation of the Transcriptome for the Free-Living Testate Amoeba Arcella intermedia.</title>
        <authorList>
            <person name="Ribeiro G.M."/>
            <person name="Porfirio-Sousa A.L."/>
            <person name="Maurer-Alcala X.X."/>
            <person name="Katz L.A."/>
            <person name="Lahr D.J.G."/>
        </authorList>
    </citation>
    <scope>NUCLEOTIDE SEQUENCE</scope>
</reference>
<dbReference type="Pfam" id="PF05462">
    <property type="entry name" value="Dicty_CAR"/>
    <property type="match status" value="1"/>
</dbReference>
<evidence type="ECO:0000256" key="7">
    <source>
        <dbReference type="SAM" id="Phobius"/>
    </source>
</evidence>
<keyword evidence="4 7" id="KW-1133">Transmembrane helix</keyword>
<evidence type="ECO:0008006" key="9">
    <source>
        <dbReference type="Google" id="ProtNLM"/>
    </source>
</evidence>
<dbReference type="AlphaFoldDB" id="A0A6B2LGX2"/>
<evidence type="ECO:0000256" key="3">
    <source>
        <dbReference type="ARBA" id="ARBA00022692"/>
    </source>
</evidence>
<keyword evidence="3 7" id="KW-0812">Transmembrane</keyword>
<dbReference type="EMBL" id="GIBP01007101">
    <property type="protein sequence ID" value="NDV36070.1"/>
    <property type="molecule type" value="Transcribed_RNA"/>
</dbReference>
<evidence type="ECO:0000256" key="5">
    <source>
        <dbReference type="ARBA" id="ARBA00023136"/>
    </source>
</evidence>
<keyword evidence="5 7" id="KW-0472">Membrane</keyword>
<evidence type="ECO:0000313" key="8">
    <source>
        <dbReference type="EMBL" id="NDV36070.1"/>
    </source>
</evidence>